<keyword evidence="1" id="KW-0479">Metal-binding</keyword>
<feature type="domain" description="N-sulphoglucosamine sulphohydrolase C-terminal" evidence="3">
    <location>
        <begin position="108"/>
        <end position="245"/>
    </location>
</feature>
<evidence type="ECO:0000313" key="4">
    <source>
        <dbReference type="EMBL" id="SVD20298.1"/>
    </source>
</evidence>
<dbReference type="GO" id="GO:0008484">
    <property type="term" value="F:sulfuric ester hydrolase activity"/>
    <property type="evidence" value="ECO:0007669"/>
    <property type="project" value="TreeGrafter"/>
</dbReference>
<evidence type="ECO:0000256" key="2">
    <source>
        <dbReference type="ARBA" id="ARBA00022801"/>
    </source>
</evidence>
<dbReference type="InterPro" id="IPR032506">
    <property type="entry name" value="SGSH_C"/>
</dbReference>
<name>A0A382TFY9_9ZZZZ</name>
<dbReference type="GO" id="GO:0005737">
    <property type="term" value="C:cytoplasm"/>
    <property type="evidence" value="ECO:0007669"/>
    <property type="project" value="TreeGrafter"/>
</dbReference>
<organism evidence="4">
    <name type="scientific">marine metagenome</name>
    <dbReference type="NCBI Taxonomy" id="408172"/>
    <lineage>
        <taxon>unclassified sequences</taxon>
        <taxon>metagenomes</taxon>
        <taxon>ecological metagenomes</taxon>
    </lineage>
</organism>
<dbReference type="Pfam" id="PF16347">
    <property type="entry name" value="SGSH_C"/>
    <property type="match status" value="1"/>
</dbReference>
<accession>A0A382TFY9</accession>
<reference evidence="4" key="1">
    <citation type="submission" date="2018-05" db="EMBL/GenBank/DDBJ databases">
        <authorList>
            <person name="Lanie J.A."/>
            <person name="Ng W.-L."/>
            <person name="Kazmierczak K.M."/>
            <person name="Andrzejewski T.M."/>
            <person name="Davidsen T.M."/>
            <person name="Wayne K.J."/>
            <person name="Tettelin H."/>
            <person name="Glass J.I."/>
            <person name="Rusch D."/>
            <person name="Podicherti R."/>
            <person name="Tsui H.-C.T."/>
            <person name="Winkler M.E."/>
        </authorList>
    </citation>
    <scope>NUCLEOTIDE SEQUENCE</scope>
</reference>
<feature type="non-terminal residue" evidence="4">
    <location>
        <position position="1"/>
    </location>
</feature>
<dbReference type="PANTHER" id="PTHR45953:SF1">
    <property type="entry name" value="IDURONATE 2-SULFATASE"/>
    <property type="match status" value="1"/>
</dbReference>
<keyword evidence="2" id="KW-0378">Hydrolase</keyword>
<gene>
    <name evidence="4" type="ORF">METZ01_LOCUS373152</name>
</gene>
<proteinExistence type="predicted"/>
<evidence type="ECO:0000256" key="1">
    <source>
        <dbReference type="ARBA" id="ARBA00022723"/>
    </source>
</evidence>
<dbReference type="PANTHER" id="PTHR45953">
    <property type="entry name" value="IDURONATE 2-SULFATASE"/>
    <property type="match status" value="1"/>
</dbReference>
<dbReference type="Gene3D" id="3.40.720.10">
    <property type="entry name" value="Alkaline Phosphatase, subunit A"/>
    <property type="match status" value="1"/>
</dbReference>
<dbReference type="SUPFAM" id="SSF53649">
    <property type="entry name" value="Alkaline phosphatase-like"/>
    <property type="match status" value="1"/>
</dbReference>
<protein>
    <recommendedName>
        <fullName evidence="3">N-sulphoglucosamine sulphohydrolase C-terminal domain-containing protein</fullName>
    </recommendedName>
</protein>
<evidence type="ECO:0000259" key="3">
    <source>
        <dbReference type="Pfam" id="PF16347"/>
    </source>
</evidence>
<dbReference type="InterPro" id="IPR017850">
    <property type="entry name" value="Alkaline_phosphatase_core_sf"/>
</dbReference>
<dbReference type="EMBL" id="UINC01135877">
    <property type="protein sequence ID" value="SVD20298.1"/>
    <property type="molecule type" value="Genomic_DNA"/>
</dbReference>
<sequence length="266" mass="30206">PHYLPEPYHSMYDPAQIPPWGNFEARPSVPHHGYRWLRERWCAPTDQWSHYAEIMAAYYGQVTLLEHEIARVLEALDRLELTESTLVIFASDHGDMGGGNGLLQKGAVAYDELYRVPLVARWPGRIEAGTRCDQMVNLFDLMPTMLEVGGVQPAAALDARSALPLMRGEIPPDWPDEVFCEYLADQAGDMELKILRTKTHKLAVNLSDADELFDLEADPGETTNRIDDPAYRQVRAELVNRLDAQMVRTRDPLLSTFRERMDSNQA</sequence>
<dbReference type="AlphaFoldDB" id="A0A382TFY9"/>
<dbReference type="GO" id="GO:0046872">
    <property type="term" value="F:metal ion binding"/>
    <property type="evidence" value="ECO:0007669"/>
    <property type="project" value="UniProtKB-KW"/>
</dbReference>